<dbReference type="CDD" id="cd00093">
    <property type="entry name" value="HTH_XRE"/>
    <property type="match status" value="1"/>
</dbReference>
<dbReference type="PROSITE" id="PS50943">
    <property type="entry name" value="HTH_CROC1"/>
    <property type="match status" value="1"/>
</dbReference>
<dbReference type="Gene3D" id="1.10.260.40">
    <property type="entry name" value="lambda repressor-like DNA-binding domains"/>
    <property type="match status" value="1"/>
</dbReference>
<dbReference type="InterPro" id="IPR001387">
    <property type="entry name" value="Cro/C1-type_HTH"/>
</dbReference>
<dbReference type="InterPro" id="IPR043917">
    <property type="entry name" value="DUF5753"/>
</dbReference>
<comment type="caution">
    <text evidence="2">The sequence shown here is derived from an EMBL/GenBank/DDBJ whole genome shotgun (WGS) entry which is preliminary data.</text>
</comment>
<sequence length="282" mass="31168">MTENPNPSVRSRQVSLQLRALREERGLSGAAVAKALGMSPSKISRLETGARGLSVEDVAALLGHYKVPEQQRAQILEQVRKSGERGWWESQGLGLPELWQALINFEFRATRIQNFEALVIPGLLQTDEYTEAILCAANSTLSRAELTNLVAARRARQAVLGRRELQFLAVIDEGALRRPVAESGVMRRQLRQLVDTGERTNVTVRVVPLRVGPHAGLRGPFACLDFADEPSLVYIENHHFGMFLDEKEDIAAYRVSLGNILNEALDPAQSAALLATLAEELR</sequence>
<name>A0A1Q8CRK3_9PSEU</name>
<dbReference type="AlphaFoldDB" id="A0A1Q8CRK3"/>
<feature type="domain" description="HTH cro/C1-type" evidence="1">
    <location>
        <begin position="18"/>
        <end position="72"/>
    </location>
</feature>
<protein>
    <recommendedName>
        <fullName evidence="1">HTH cro/C1-type domain-containing protein</fullName>
    </recommendedName>
</protein>
<dbReference type="SUPFAM" id="SSF47413">
    <property type="entry name" value="lambda repressor-like DNA-binding domains"/>
    <property type="match status" value="1"/>
</dbReference>
<evidence type="ECO:0000313" key="3">
    <source>
        <dbReference type="Proteomes" id="UP000185596"/>
    </source>
</evidence>
<dbReference type="Pfam" id="PF19054">
    <property type="entry name" value="DUF5753"/>
    <property type="match status" value="1"/>
</dbReference>
<dbReference type="EMBL" id="MSIE01000022">
    <property type="protein sequence ID" value="OLF16990.1"/>
    <property type="molecule type" value="Genomic_DNA"/>
</dbReference>
<accession>A0A1Q8CRK3</accession>
<dbReference type="Proteomes" id="UP000185596">
    <property type="component" value="Unassembled WGS sequence"/>
</dbReference>
<evidence type="ECO:0000313" key="2">
    <source>
        <dbReference type="EMBL" id="OLF16990.1"/>
    </source>
</evidence>
<dbReference type="Pfam" id="PF13560">
    <property type="entry name" value="HTH_31"/>
    <property type="match status" value="1"/>
</dbReference>
<gene>
    <name evidence="2" type="ORF">BU204_13710</name>
</gene>
<dbReference type="SMART" id="SM00530">
    <property type="entry name" value="HTH_XRE"/>
    <property type="match status" value="1"/>
</dbReference>
<dbReference type="GO" id="GO:0003677">
    <property type="term" value="F:DNA binding"/>
    <property type="evidence" value="ECO:0007669"/>
    <property type="project" value="InterPro"/>
</dbReference>
<keyword evidence="3" id="KW-1185">Reference proteome</keyword>
<organism evidence="2 3">
    <name type="scientific">Actinophytocola xanthii</name>
    <dbReference type="NCBI Taxonomy" id="1912961"/>
    <lineage>
        <taxon>Bacteria</taxon>
        <taxon>Bacillati</taxon>
        <taxon>Actinomycetota</taxon>
        <taxon>Actinomycetes</taxon>
        <taxon>Pseudonocardiales</taxon>
        <taxon>Pseudonocardiaceae</taxon>
    </lineage>
</organism>
<dbReference type="OrthoDB" id="3436002at2"/>
<dbReference type="RefSeq" id="WP_075126042.1">
    <property type="nucleotide sequence ID" value="NZ_MSIE01000022.1"/>
</dbReference>
<proteinExistence type="predicted"/>
<evidence type="ECO:0000259" key="1">
    <source>
        <dbReference type="PROSITE" id="PS50943"/>
    </source>
</evidence>
<dbReference type="InterPro" id="IPR010982">
    <property type="entry name" value="Lambda_DNA-bd_dom_sf"/>
</dbReference>
<reference evidence="2 3" key="1">
    <citation type="submission" date="2016-12" db="EMBL/GenBank/DDBJ databases">
        <title>The draft genome sequence of Actinophytocola sp. 11-183.</title>
        <authorList>
            <person name="Wang W."/>
            <person name="Yuan L."/>
        </authorList>
    </citation>
    <scope>NUCLEOTIDE SEQUENCE [LARGE SCALE GENOMIC DNA]</scope>
    <source>
        <strain evidence="2 3">11-183</strain>
    </source>
</reference>
<dbReference type="STRING" id="1912961.BU204_13710"/>